<feature type="compositionally biased region" description="Basic and acidic residues" evidence="1">
    <location>
        <begin position="99"/>
        <end position="108"/>
    </location>
</feature>
<dbReference type="Proteomes" id="UP000446768">
    <property type="component" value="Unassembled WGS sequence"/>
</dbReference>
<gene>
    <name evidence="2" type="ORF">GJ700_02585</name>
</gene>
<proteinExistence type="predicted"/>
<evidence type="ECO:0000313" key="3">
    <source>
        <dbReference type="Proteomes" id="UP000446768"/>
    </source>
</evidence>
<organism evidence="2 3">
    <name type="scientific">Pseudoduganella rivuli</name>
    <dbReference type="NCBI Taxonomy" id="2666085"/>
    <lineage>
        <taxon>Bacteria</taxon>
        <taxon>Pseudomonadati</taxon>
        <taxon>Pseudomonadota</taxon>
        <taxon>Betaproteobacteria</taxon>
        <taxon>Burkholderiales</taxon>
        <taxon>Oxalobacteraceae</taxon>
        <taxon>Telluria group</taxon>
        <taxon>Pseudoduganella</taxon>
    </lineage>
</organism>
<reference evidence="2 3" key="1">
    <citation type="submission" date="2019-11" db="EMBL/GenBank/DDBJ databases">
        <title>Novel species isolated from a subtropical stream in China.</title>
        <authorList>
            <person name="Lu H."/>
        </authorList>
    </citation>
    <scope>NUCLEOTIDE SEQUENCE [LARGE SCALE GENOMIC DNA]</scope>
    <source>
        <strain evidence="2 3">FT92W</strain>
    </source>
</reference>
<evidence type="ECO:0000256" key="1">
    <source>
        <dbReference type="SAM" id="MobiDB-lite"/>
    </source>
</evidence>
<dbReference type="RefSeq" id="WP_154371069.1">
    <property type="nucleotide sequence ID" value="NZ_WKJJ01000001.1"/>
</dbReference>
<feature type="region of interest" description="Disordered" evidence="1">
    <location>
        <begin position="84"/>
        <end position="108"/>
    </location>
</feature>
<protein>
    <submittedName>
        <fullName evidence="2">Uncharacterized protein</fullName>
    </submittedName>
</protein>
<evidence type="ECO:0000313" key="2">
    <source>
        <dbReference type="EMBL" id="MRV70606.1"/>
    </source>
</evidence>
<dbReference type="EMBL" id="WKJJ01000001">
    <property type="protein sequence ID" value="MRV70606.1"/>
    <property type="molecule type" value="Genomic_DNA"/>
</dbReference>
<name>A0A7X2LQX4_9BURK</name>
<dbReference type="AlphaFoldDB" id="A0A7X2LQX4"/>
<comment type="caution">
    <text evidence="2">The sequence shown here is derived from an EMBL/GenBank/DDBJ whole genome shotgun (WGS) entry which is preliminary data.</text>
</comment>
<sequence>MNRHRHNIMELPPGAHTPLAQAISHLITQLGRLPPGCRLCAHDGTEYIRTNLICYGFCDLHTGVLCSARDICFRHGGVDAVDTSVASPVQPKPALTGTLRREKNHGTD</sequence>
<keyword evidence="3" id="KW-1185">Reference proteome</keyword>
<accession>A0A7X2LQX4</accession>